<dbReference type="Proteomes" id="UP001152747">
    <property type="component" value="Unassembled WGS sequence"/>
</dbReference>
<keyword evidence="1" id="KW-0732">Signal</keyword>
<dbReference type="EMBL" id="CANHGI010000005">
    <property type="protein sequence ID" value="CAI5452168.1"/>
    <property type="molecule type" value="Genomic_DNA"/>
</dbReference>
<proteinExistence type="predicted"/>
<gene>
    <name evidence="2" type="ORF">CAMP_LOCUS14805</name>
</gene>
<evidence type="ECO:0000256" key="1">
    <source>
        <dbReference type="SAM" id="SignalP"/>
    </source>
</evidence>
<evidence type="ECO:0000313" key="2">
    <source>
        <dbReference type="EMBL" id="CAI5452168.1"/>
    </source>
</evidence>
<reference evidence="2" key="1">
    <citation type="submission" date="2022-11" db="EMBL/GenBank/DDBJ databases">
        <authorList>
            <person name="Kikuchi T."/>
        </authorList>
    </citation>
    <scope>NUCLEOTIDE SEQUENCE</scope>
    <source>
        <strain evidence="2">PS1010</strain>
    </source>
</reference>
<protein>
    <submittedName>
        <fullName evidence="2">Uncharacterized protein</fullName>
    </submittedName>
</protein>
<comment type="caution">
    <text evidence="2">The sequence shown here is derived from an EMBL/GenBank/DDBJ whole genome shotgun (WGS) entry which is preliminary data.</text>
</comment>
<feature type="signal peptide" evidence="1">
    <location>
        <begin position="1"/>
        <end position="18"/>
    </location>
</feature>
<accession>A0A9P1N5T2</accession>
<keyword evidence="3" id="KW-1185">Reference proteome</keyword>
<dbReference type="AlphaFoldDB" id="A0A9P1N5T2"/>
<evidence type="ECO:0000313" key="3">
    <source>
        <dbReference type="Proteomes" id="UP001152747"/>
    </source>
</evidence>
<organism evidence="2 3">
    <name type="scientific">Caenorhabditis angaria</name>
    <dbReference type="NCBI Taxonomy" id="860376"/>
    <lineage>
        <taxon>Eukaryota</taxon>
        <taxon>Metazoa</taxon>
        <taxon>Ecdysozoa</taxon>
        <taxon>Nematoda</taxon>
        <taxon>Chromadorea</taxon>
        <taxon>Rhabditida</taxon>
        <taxon>Rhabditina</taxon>
        <taxon>Rhabditomorpha</taxon>
        <taxon>Rhabditoidea</taxon>
        <taxon>Rhabditidae</taxon>
        <taxon>Peloderinae</taxon>
        <taxon>Caenorhabditis</taxon>
    </lineage>
</organism>
<sequence>MNMKLLILFCIFLNFSNCQYGYGLYSGLYGLGGYGLGYGGYGLGYGNLYGGYGNSLLGGNLYSNPYGSNYWNCRNWGLYGKKK</sequence>
<feature type="chain" id="PRO_5040140046" evidence="1">
    <location>
        <begin position="19"/>
        <end position="83"/>
    </location>
</feature>
<name>A0A9P1N5T2_9PELO</name>